<organism evidence="1 2">
    <name type="scientific">Lophium mytilinum</name>
    <dbReference type="NCBI Taxonomy" id="390894"/>
    <lineage>
        <taxon>Eukaryota</taxon>
        <taxon>Fungi</taxon>
        <taxon>Dikarya</taxon>
        <taxon>Ascomycota</taxon>
        <taxon>Pezizomycotina</taxon>
        <taxon>Dothideomycetes</taxon>
        <taxon>Pleosporomycetidae</taxon>
        <taxon>Mytilinidiales</taxon>
        <taxon>Mytilinidiaceae</taxon>
        <taxon>Lophium</taxon>
    </lineage>
</organism>
<sequence length="362" mass="40465">MASFISFFNPSPRDDFAGPFKFSPFHKDNVLDLVKQVGVNGGKLQSTDIPQAEPTVLAIHAANYFTNGLDLIGILWRTGSDGTGHYEFQWAGALDNEAVDVWQIPYQVIYEIKRDGKVRNPPDGLLAWRLTEPMVEQLLGPENIGKESTEWRIWNSQLNFYFKMRFPVDLEEGFPEGVELATFCAVPCVRVYIEPPAVLNSIMASSYSFPMPKTDFPGSFQFGPFDDFNVMKLIRDAGDSEEDISFGLDEIPKSTSLVVLYASNYFTNGQDLVGILWRGGLLNSGHYELQWVGAIDDQTAMGWALPCNEESAIAPDGGRVGDPPDGTLVWGEDLEDDANELNEWQLWHTALGGYCNRKREGR</sequence>
<reference evidence="1" key="1">
    <citation type="journal article" date="2020" name="Stud. Mycol.">
        <title>101 Dothideomycetes genomes: a test case for predicting lifestyles and emergence of pathogens.</title>
        <authorList>
            <person name="Haridas S."/>
            <person name="Albert R."/>
            <person name="Binder M."/>
            <person name="Bloem J."/>
            <person name="Labutti K."/>
            <person name="Salamov A."/>
            <person name="Andreopoulos B."/>
            <person name="Baker S."/>
            <person name="Barry K."/>
            <person name="Bills G."/>
            <person name="Bluhm B."/>
            <person name="Cannon C."/>
            <person name="Castanera R."/>
            <person name="Culley D."/>
            <person name="Daum C."/>
            <person name="Ezra D."/>
            <person name="Gonzalez J."/>
            <person name="Henrissat B."/>
            <person name="Kuo A."/>
            <person name="Liang C."/>
            <person name="Lipzen A."/>
            <person name="Lutzoni F."/>
            <person name="Magnuson J."/>
            <person name="Mondo S."/>
            <person name="Nolan M."/>
            <person name="Ohm R."/>
            <person name="Pangilinan J."/>
            <person name="Park H.-J."/>
            <person name="Ramirez L."/>
            <person name="Alfaro M."/>
            <person name="Sun H."/>
            <person name="Tritt A."/>
            <person name="Yoshinaga Y."/>
            <person name="Zwiers L.-H."/>
            <person name="Turgeon B."/>
            <person name="Goodwin S."/>
            <person name="Spatafora J."/>
            <person name="Crous P."/>
            <person name="Grigoriev I."/>
        </authorList>
    </citation>
    <scope>NUCLEOTIDE SEQUENCE</scope>
    <source>
        <strain evidence="1">CBS 269.34</strain>
    </source>
</reference>
<evidence type="ECO:0000313" key="1">
    <source>
        <dbReference type="EMBL" id="KAF2501997.1"/>
    </source>
</evidence>
<name>A0A6A6REW9_9PEZI</name>
<dbReference type="EMBL" id="MU004181">
    <property type="protein sequence ID" value="KAF2501997.1"/>
    <property type="molecule type" value="Genomic_DNA"/>
</dbReference>
<dbReference type="Proteomes" id="UP000799750">
    <property type="component" value="Unassembled WGS sequence"/>
</dbReference>
<protein>
    <submittedName>
        <fullName evidence="1">Uncharacterized protein</fullName>
    </submittedName>
</protein>
<keyword evidence="2" id="KW-1185">Reference proteome</keyword>
<proteinExistence type="predicted"/>
<gene>
    <name evidence="1" type="ORF">BU16DRAFT_532425</name>
</gene>
<dbReference type="AlphaFoldDB" id="A0A6A6REW9"/>
<accession>A0A6A6REW9</accession>
<evidence type="ECO:0000313" key="2">
    <source>
        <dbReference type="Proteomes" id="UP000799750"/>
    </source>
</evidence>